<dbReference type="OrthoDB" id="9808238at2"/>
<evidence type="ECO:0000313" key="2">
    <source>
        <dbReference type="Proteomes" id="UP000236311"/>
    </source>
</evidence>
<protein>
    <recommendedName>
        <fullName evidence="3">SpoVT-AbrB domain-containing protein</fullName>
    </recommendedName>
</protein>
<reference evidence="1 2" key="1">
    <citation type="submission" date="2018-01" db="EMBL/GenBank/DDBJ databases">
        <authorList>
            <person name="Gaut B.S."/>
            <person name="Morton B.R."/>
            <person name="Clegg M.T."/>
            <person name="Duvall M.R."/>
        </authorList>
    </citation>
    <scope>NUCLEOTIDE SEQUENCE [LARGE SCALE GENOMIC DNA]</scope>
    <source>
        <strain evidence="1">GP69</strain>
    </source>
</reference>
<keyword evidence="2" id="KW-1185">Reference proteome</keyword>
<name>A0A2K4ZHU8_9FIRM</name>
<dbReference type="EMBL" id="OFSM01000013">
    <property type="protein sequence ID" value="SOY30034.1"/>
    <property type="molecule type" value="Genomic_DNA"/>
</dbReference>
<evidence type="ECO:0008006" key="3">
    <source>
        <dbReference type="Google" id="ProtNLM"/>
    </source>
</evidence>
<gene>
    <name evidence="1" type="ORF">AMURIS_02757</name>
</gene>
<organism evidence="1 2">
    <name type="scientific">Acetatifactor muris</name>
    <dbReference type="NCBI Taxonomy" id="879566"/>
    <lineage>
        <taxon>Bacteria</taxon>
        <taxon>Bacillati</taxon>
        <taxon>Bacillota</taxon>
        <taxon>Clostridia</taxon>
        <taxon>Lachnospirales</taxon>
        <taxon>Lachnospiraceae</taxon>
        <taxon>Acetatifactor</taxon>
    </lineage>
</organism>
<dbReference type="RefSeq" id="WP_103240102.1">
    <property type="nucleotide sequence ID" value="NZ_JANJZD010000012.1"/>
</dbReference>
<accession>A0A2K4ZHU8</accession>
<dbReference type="Proteomes" id="UP000236311">
    <property type="component" value="Unassembled WGS sequence"/>
</dbReference>
<evidence type="ECO:0000313" key="1">
    <source>
        <dbReference type="EMBL" id="SOY30034.1"/>
    </source>
</evidence>
<dbReference type="AlphaFoldDB" id="A0A2K4ZHU8"/>
<proteinExistence type="predicted"/>
<sequence length="64" mass="6729">MKKTTEGIETRELNLIANKGGSGSVGFKLSVPKPWAAALGVDLNNRSVVASFDGDKIIISGIKK</sequence>